<proteinExistence type="predicted"/>
<reference evidence="3 4" key="1">
    <citation type="submission" date="2020-07" db="EMBL/GenBank/DDBJ databases">
        <title>Description of Limosilactobacillus balticus sp. nov., Limosilactobacillus agrestis sp. nov., Limosilactobacillus albertensis sp. nov., Limosilactobacillus rudii sp. nov., Limosilactobacillus fastidiosus sp. nov., five novel Limosilactobacillus species isolated from the vertebrate gastrointestinal tract, and proposal of 6 subspecies of Limosilactobacillus reuteri adapted to the gastrointestinal tract of specific vertebrate hosts.</title>
        <authorList>
            <person name="Li F."/>
            <person name="Cheng C."/>
            <person name="Zheng J."/>
            <person name="Quevedo R.M."/>
            <person name="Li J."/>
            <person name="Roos S."/>
            <person name="Gaenzle M.G."/>
            <person name="Walter J."/>
        </authorList>
    </citation>
    <scope>NUCLEOTIDE SEQUENCE [LARGE SCALE GENOMIC DNA]</scope>
    <source>
        <strain evidence="2 3">WF-MA3-C</strain>
        <strain evidence="1 4">WF-MO7-1</strain>
    </source>
</reference>
<accession>A0A7W3U0A0</accession>
<evidence type="ECO:0000313" key="2">
    <source>
        <dbReference type="EMBL" id="MBB1086556.1"/>
    </source>
</evidence>
<comment type="caution">
    <text evidence="2">The sequence shown here is derived from an EMBL/GenBank/DDBJ whole genome shotgun (WGS) entry which is preliminary data.</text>
</comment>
<evidence type="ECO:0000313" key="3">
    <source>
        <dbReference type="Proteomes" id="UP000518255"/>
    </source>
</evidence>
<dbReference type="EMBL" id="JACIUY010000062">
    <property type="protein sequence ID" value="MBB1086556.1"/>
    <property type="molecule type" value="Genomic_DNA"/>
</dbReference>
<evidence type="ECO:0000313" key="1">
    <source>
        <dbReference type="EMBL" id="MBB1062709.1"/>
    </source>
</evidence>
<name>A0A7W3U0A0_9LACO</name>
<sequence>MLINSHKGDFMVKTVLFHGNRVSINKLANIYELPAKEINFRYQHGCREDNLVVKRICEESPYSFVKFKNKKITIKELLSKYPYLNVFIVRSRYNQKKNLITPP</sequence>
<organism evidence="2 3">
    <name type="scientific">Limosilactobacillus fastidiosus</name>
    <dbReference type="NCBI Taxonomy" id="2759855"/>
    <lineage>
        <taxon>Bacteria</taxon>
        <taxon>Bacillati</taxon>
        <taxon>Bacillota</taxon>
        <taxon>Bacilli</taxon>
        <taxon>Lactobacillales</taxon>
        <taxon>Lactobacillaceae</taxon>
        <taxon>Limosilactobacillus</taxon>
    </lineage>
</organism>
<dbReference type="Proteomes" id="UP000544052">
    <property type="component" value="Unassembled WGS sequence"/>
</dbReference>
<dbReference type="Proteomes" id="UP000518255">
    <property type="component" value="Unassembled WGS sequence"/>
</dbReference>
<gene>
    <name evidence="2" type="ORF">H5R63_07180</name>
    <name evidence="1" type="ORF">H5R64_02675</name>
</gene>
<protein>
    <submittedName>
        <fullName evidence="2">Uncharacterized protein</fullName>
    </submittedName>
</protein>
<keyword evidence="4" id="KW-1185">Reference proteome</keyword>
<evidence type="ECO:0000313" key="4">
    <source>
        <dbReference type="Proteomes" id="UP000544052"/>
    </source>
</evidence>
<dbReference type="AlphaFoldDB" id="A0A7W3U0A0"/>
<dbReference type="EMBL" id="JACIUZ010000025">
    <property type="protein sequence ID" value="MBB1062709.1"/>
    <property type="molecule type" value="Genomic_DNA"/>
</dbReference>